<reference evidence="14" key="1">
    <citation type="submission" date="2022-07" db="EMBL/GenBank/DDBJ databases">
        <title>Chromosome-level genome of Muraenolepis orangiensis.</title>
        <authorList>
            <person name="Kim J."/>
        </authorList>
    </citation>
    <scope>NUCLEOTIDE SEQUENCE</scope>
    <source>
        <strain evidence="14">KU_S4_2022</strain>
        <tissue evidence="14">Muscle</tissue>
    </source>
</reference>
<comment type="caution">
    <text evidence="14">The sequence shown here is derived from an EMBL/GenBank/DDBJ whole genome shotgun (WGS) entry which is preliminary data.</text>
</comment>
<name>A0A9Q0E8Z8_9TELE</name>
<gene>
    <name evidence="14" type="ORF">NHX12_029993</name>
</gene>
<keyword evidence="9 13" id="KW-1133">Transmembrane helix</keyword>
<sequence>MAALELPALRPWADFYPGAERFSRPDLRDPTKWNHRVINNLLYYQTNYMAMAVGVFLLVGFLNPAGMFLGMAVVAAVFIGSVWAGENKSIIKNFKQQNPAVFVVGVMVVSYMLMYMHADGHVPARPAPLERHHGPADGLVPVITTTM</sequence>
<dbReference type="OrthoDB" id="18213at2759"/>
<evidence type="ECO:0000313" key="14">
    <source>
        <dbReference type="EMBL" id="KAJ3602234.1"/>
    </source>
</evidence>
<accession>A0A9Q0E8Z8</accession>
<evidence type="ECO:0000256" key="5">
    <source>
        <dbReference type="ARBA" id="ARBA00022475"/>
    </source>
</evidence>
<dbReference type="AlphaFoldDB" id="A0A9Q0E8Z8"/>
<comment type="similarity">
    <text evidence="4 13">Belongs to the PRA1 family.</text>
</comment>
<keyword evidence="7 13" id="KW-0812">Transmembrane</keyword>
<feature type="transmembrane region" description="Helical" evidence="13">
    <location>
        <begin position="68"/>
        <end position="86"/>
    </location>
</feature>
<evidence type="ECO:0000256" key="9">
    <source>
        <dbReference type="ARBA" id="ARBA00022989"/>
    </source>
</evidence>
<evidence type="ECO:0000313" key="15">
    <source>
        <dbReference type="Proteomes" id="UP001148018"/>
    </source>
</evidence>
<evidence type="ECO:0000256" key="4">
    <source>
        <dbReference type="ARBA" id="ARBA00006483"/>
    </source>
</evidence>
<evidence type="ECO:0000256" key="3">
    <source>
        <dbReference type="ARBA" id="ARBA00004651"/>
    </source>
</evidence>
<evidence type="ECO:0000256" key="8">
    <source>
        <dbReference type="ARBA" id="ARBA00022824"/>
    </source>
</evidence>
<keyword evidence="15" id="KW-1185">Reference proteome</keyword>
<evidence type="ECO:0000256" key="12">
    <source>
        <dbReference type="ARBA" id="ARBA00023212"/>
    </source>
</evidence>
<keyword evidence="11 13" id="KW-0472">Membrane</keyword>
<comment type="subcellular location">
    <subcellularLocation>
        <location evidence="3">Cell membrane</location>
        <topology evidence="3">Multi-pass membrane protein</topology>
    </subcellularLocation>
    <subcellularLocation>
        <location evidence="1">Cytoplasm</location>
        <location evidence="1">Cytoskeleton</location>
    </subcellularLocation>
    <subcellularLocation>
        <location evidence="2">Endoplasmic reticulum membrane</location>
        <topology evidence="2">Multi-pass membrane protein</topology>
    </subcellularLocation>
    <subcellularLocation>
        <location evidence="13">Membrane</location>
        <topology evidence="13">Multi-pass membrane protein</topology>
    </subcellularLocation>
</comment>
<evidence type="ECO:0000256" key="11">
    <source>
        <dbReference type="ARBA" id="ARBA00023136"/>
    </source>
</evidence>
<dbReference type="EMBL" id="JANIIK010000046">
    <property type="protein sequence ID" value="KAJ3602234.1"/>
    <property type="molecule type" value="Genomic_DNA"/>
</dbReference>
<evidence type="ECO:0000256" key="6">
    <source>
        <dbReference type="ARBA" id="ARBA00022490"/>
    </source>
</evidence>
<evidence type="ECO:0000256" key="2">
    <source>
        <dbReference type="ARBA" id="ARBA00004477"/>
    </source>
</evidence>
<dbReference type="Pfam" id="PF03208">
    <property type="entry name" value="PRA1"/>
    <property type="match status" value="1"/>
</dbReference>
<proteinExistence type="inferred from homology"/>
<feature type="transmembrane region" description="Helical" evidence="13">
    <location>
        <begin position="98"/>
        <end position="118"/>
    </location>
</feature>
<dbReference type="Proteomes" id="UP001148018">
    <property type="component" value="Unassembled WGS sequence"/>
</dbReference>
<organism evidence="14 15">
    <name type="scientific">Muraenolepis orangiensis</name>
    <name type="common">Patagonian moray cod</name>
    <dbReference type="NCBI Taxonomy" id="630683"/>
    <lineage>
        <taxon>Eukaryota</taxon>
        <taxon>Metazoa</taxon>
        <taxon>Chordata</taxon>
        <taxon>Craniata</taxon>
        <taxon>Vertebrata</taxon>
        <taxon>Euteleostomi</taxon>
        <taxon>Actinopterygii</taxon>
        <taxon>Neopterygii</taxon>
        <taxon>Teleostei</taxon>
        <taxon>Neoteleostei</taxon>
        <taxon>Acanthomorphata</taxon>
        <taxon>Zeiogadaria</taxon>
        <taxon>Gadariae</taxon>
        <taxon>Gadiformes</taxon>
        <taxon>Muraenolepidoidei</taxon>
        <taxon>Muraenolepididae</taxon>
        <taxon>Muraenolepis</taxon>
    </lineage>
</organism>
<keyword evidence="5" id="KW-1003">Cell membrane</keyword>
<dbReference type="GO" id="GO:0005856">
    <property type="term" value="C:cytoskeleton"/>
    <property type="evidence" value="ECO:0007669"/>
    <property type="project" value="UniProtKB-SubCell"/>
</dbReference>
<evidence type="ECO:0000256" key="1">
    <source>
        <dbReference type="ARBA" id="ARBA00004245"/>
    </source>
</evidence>
<keyword evidence="10" id="KW-0007">Acetylation</keyword>
<dbReference type="PANTHER" id="PTHR12859:SF2">
    <property type="entry name" value="PRA1 FAMILY PROTEIN 3"/>
    <property type="match status" value="1"/>
</dbReference>
<dbReference type="GO" id="GO:0051051">
    <property type="term" value="P:negative regulation of transport"/>
    <property type="evidence" value="ECO:0007669"/>
    <property type="project" value="TreeGrafter"/>
</dbReference>
<feature type="transmembrane region" description="Helical" evidence="13">
    <location>
        <begin position="41"/>
        <end position="62"/>
    </location>
</feature>
<keyword evidence="8" id="KW-0256">Endoplasmic reticulum</keyword>
<dbReference type="GO" id="GO:0005789">
    <property type="term" value="C:endoplasmic reticulum membrane"/>
    <property type="evidence" value="ECO:0007669"/>
    <property type="project" value="UniProtKB-SubCell"/>
</dbReference>
<protein>
    <recommendedName>
        <fullName evidence="13">PRA1 family protein</fullName>
    </recommendedName>
</protein>
<evidence type="ECO:0000256" key="13">
    <source>
        <dbReference type="RuleBase" id="RU363107"/>
    </source>
</evidence>
<evidence type="ECO:0000256" key="10">
    <source>
        <dbReference type="ARBA" id="ARBA00022990"/>
    </source>
</evidence>
<keyword evidence="6" id="KW-0963">Cytoplasm</keyword>
<evidence type="ECO:0000256" key="7">
    <source>
        <dbReference type="ARBA" id="ARBA00022692"/>
    </source>
</evidence>
<dbReference type="InterPro" id="IPR004895">
    <property type="entry name" value="Prenylated_rab_accept_PRA1"/>
</dbReference>
<keyword evidence="12" id="KW-0206">Cytoskeleton</keyword>
<dbReference type="GO" id="GO:0005886">
    <property type="term" value="C:plasma membrane"/>
    <property type="evidence" value="ECO:0007669"/>
    <property type="project" value="UniProtKB-SubCell"/>
</dbReference>
<dbReference type="PANTHER" id="PTHR12859">
    <property type="entry name" value="PRA1 PROTEIN"/>
    <property type="match status" value="1"/>
</dbReference>